<keyword evidence="2 5" id="KW-0732">Signal</keyword>
<accession>A0A8B7CDZ1</accession>
<reference evidence="6" key="1">
    <citation type="journal article" date="2019" name="Nat. Commun.">
        <title>Genome-wide association mapping of date palm fruit traits.</title>
        <authorList>
            <person name="Hazzouri K.M."/>
            <person name="Gros-Balthazard M."/>
            <person name="Flowers J.M."/>
            <person name="Copetti D."/>
            <person name="Lemansour A."/>
            <person name="Lebrun M."/>
            <person name="Masmoudi K."/>
            <person name="Ferrand S."/>
            <person name="Dhar M.I."/>
            <person name="Fresquez Z.A."/>
            <person name="Rosas U."/>
            <person name="Zhang J."/>
            <person name="Talag J."/>
            <person name="Lee S."/>
            <person name="Kudrna D."/>
            <person name="Powell R.F."/>
            <person name="Leitch I.J."/>
            <person name="Krueger R.R."/>
            <person name="Wing R.A."/>
            <person name="Amiri K.M.A."/>
            <person name="Purugganan M.D."/>
        </authorList>
    </citation>
    <scope>NUCLEOTIDE SEQUENCE [LARGE SCALE GENOMIC DNA]</scope>
    <source>
        <strain evidence="6">cv. Khalas</strain>
    </source>
</reference>
<feature type="chain" id="PRO_5034117979" evidence="5">
    <location>
        <begin position="31"/>
        <end position="393"/>
    </location>
</feature>
<evidence type="ECO:0000313" key="7">
    <source>
        <dbReference type="RefSeq" id="XP_008797234.2"/>
    </source>
</evidence>
<dbReference type="CDD" id="cd01837">
    <property type="entry name" value="SGNH_plant_lipase_like"/>
    <property type="match status" value="1"/>
</dbReference>
<proteinExistence type="inferred from homology"/>
<dbReference type="PANTHER" id="PTHR22835:SF557">
    <property type="entry name" value="LIPASE_HYDROLASE FAMILY PROTEIN, PUTATIVE, EXPRESSED-RELATED"/>
    <property type="match status" value="1"/>
</dbReference>
<evidence type="ECO:0000256" key="5">
    <source>
        <dbReference type="SAM" id="SignalP"/>
    </source>
</evidence>
<dbReference type="Proteomes" id="UP000228380">
    <property type="component" value="Chromosome 7"/>
</dbReference>
<keyword evidence="6" id="KW-1185">Reference proteome</keyword>
<evidence type="ECO:0000256" key="2">
    <source>
        <dbReference type="ARBA" id="ARBA00022729"/>
    </source>
</evidence>
<keyword evidence="3" id="KW-0378">Hydrolase</keyword>
<evidence type="ECO:0000313" key="6">
    <source>
        <dbReference type="Proteomes" id="UP000228380"/>
    </source>
</evidence>
<dbReference type="InterPro" id="IPR036514">
    <property type="entry name" value="SGNH_hydro_sf"/>
</dbReference>
<dbReference type="Pfam" id="PF00657">
    <property type="entry name" value="Lipase_GDSL"/>
    <property type="match status" value="1"/>
</dbReference>
<evidence type="ECO:0000256" key="1">
    <source>
        <dbReference type="ARBA" id="ARBA00008668"/>
    </source>
</evidence>
<sequence length="393" mass="43372">MVSSNSLHTTTIFFLLMNLLLASFSTCSSATDTTATASTTTGAANRHRFSKIYAFGDSYTDTGNTHSTTGPYSYGYVSRPPYGTTYFHRSTNRYSDGRLVVDFLATALSLPFLPPYLDRSSSDLSHGVNFAVAGSTAIEHEFFARNNITMDITPQSLMTQFMWFKKYLERKGCRGNGSPRCRAEMANALFWVGEIGANDYAYSFTSSLSPNLIRELAVKNVINFLQALLENGAKHIVVQGLPLTGCLPLAMVLAPADDRDDIGCTASVNNQSYTHNLLLQNKLQDLRRRYPDAIISYADYFSAHHAVMKSPSTHGFIEPFKACCGTGGGPFNFDLFATCGSPNVSKACSNPTKFVNWDGVHLTEAMYKVVSDMFFHRGYCRPSFDILLSNKSH</sequence>
<dbReference type="SUPFAM" id="SSF52266">
    <property type="entry name" value="SGNH hydrolase"/>
    <property type="match status" value="1"/>
</dbReference>
<organism evidence="6 7">
    <name type="scientific">Phoenix dactylifera</name>
    <name type="common">Date palm</name>
    <dbReference type="NCBI Taxonomy" id="42345"/>
    <lineage>
        <taxon>Eukaryota</taxon>
        <taxon>Viridiplantae</taxon>
        <taxon>Streptophyta</taxon>
        <taxon>Embryophyta</taxon>
        <taxon>Tracheophyta</taxon>
        <taxon>Spermatophyta</taxon>
        <taxon>Magnoliopsida</taxon>
        <taxon>Liliopsida</taxon>
        <taxon>Arecaceae</taxon>
        <taxon>Coryphoideae</taxon>
        <taxon>Phoeniceae</taxon>
        <taxon>Phoenix</taxon>
    </lineage>
</organism>
<dbReference type="GO" id="GO:0016788">
    <property type="term" value="F:hydrolase activity, acting on ester bonds"/>
    <property type="evidence" value="ECO:0007669"/>
    <property type="project" value="InterPro"/>
</dbReference>
<feature type="signal peptide" evidence="5">
    <location>
        <begin position="1"/>
        <end position="30"/>
    </location>
</feature>
<dbReference type="OrthoDB" id="1600564at2759"/>
<dbReference type="PANTHER" id="PTHR22835">
    <property type="entry name" value="ZINC FINGER FYVE DOMAIN CONTAINING PROTEIN"/>
    <property type="match status" value="1"/>
</dbReference>
<dbReference type="AlphaFoldDB" id="A0A8B7CDZ1"/>
<keyword evidence="4" id="KW-0325">Glycoprotein</keyword>
<dbReference type="KEGG" id="pda:103712481"/>
<dbReference type="InterPro" id="IPR035669">
    <property type="entry name" value="SGNH_plant_lipase-like"/>
</dbReference>
<name>A0A8B7CDZ1_PHODC</name>
<dbReference type="GeneID" id="103712481"/>
<evidence type="ECO:0000256" key="4">
    <source>
        <dbReference type="ARBA" id="ARBA00023180"/>
    </source>
</evidence>
<dbReference type="Gene3D" id="3.40.50.1110">
    <property type="entry name" value="SGNH hydrolase"/>
    <property type="match status" value="1"/>
</dbReference>
<gene>
    <name evidence="7" type="primary">LOC103712481</name>
</gene>
<comment type="similarity">
    <text evidence="1">Belongs to the 'GDSL' lipolytic enzyme family.</text>
</comment>
<evidence type="ECO:0000256" key="3">
    <source>
        <dbReference type="ARBA" id="ARBA00022801"/>
    </source>
</evidence>
<reference evidence="7" key="2">
    <citation type="submission" date="2025-08" db="UniProtKB">
        <authorList>
            <consortium name="RefSeq"/>
        </authorList>
    </citation>
    <scope>IDENTIFICATION</scope>
    <source>
        <tissue evidence="7">Young leaves</tissue>
    </source>
</reference>
<dbReference type="RefSeq" id="XP_008797234.2">
    <property type="nucleotide sequence ID" value="XM_008799012.3"/>
</dbReference>
<protein>
    <submittedName>
        <fullName evidence="7">GDSL esterase/lipase At3g48460</fullName>
    </submittedName>
</protein>
<dbReference type="InterPro" id="IPR001087">
    <property type="entry name" value="GDSL"/>
</dbReference>